<dbReference type="GO" id="GO:0009432">
    <property type="term" value="P:SOS response"/>
    <property type="evidence" value="ECO:0007669"/>
    <property type="project" value="UniProtKB-UniRule"/>
</dbReference>
<dbReference type="Pfam" id="PF02151">
    <property type="entry name" value="UVR"/>
    <property type="match status" value="1"/>
</dbReference>
<dbReference type="PANTHER" id="PTHR30562:SF1">
    <property type="entry name" value="UVRABC SYSTEM PROTEIN C"/>
    <property type="match status" value="1"/>
</dbReference>
<dbReference type="InterPro" id="IPR004791">
    <property type="entry name" value="UvrC"/>
</dbReference>
<dbReference type="InterPro" id="IPR036876">
    <property type="entry name" value="UVR_dom_sf"/>
</dbReference>
<accession>A0A3N1UJE1</accession>
<comment type="similarity">
    <text evidence="7">Belongs to the UvrC family.</text>
</comment>
<reference evidence="12 13" key="1">
    <citation type="submission" date="2018-11" db="EMBL/GenBank/DDBJ databases">
        <title>Genomic Encyclopedia of Type Strains, Phase IV (KMG-IV): sequencing the most valuable type-strain genomes for metagenomic binning, comparative biology and taxonomic classification.</title>
        <authorList>
            <person name="Goeker M."/>
        </authorList>
    </citation>
    <scope>NUCLEOTIDE SEQUENCE [LARGE SCALE GENOMIC DNA]</scope>
    <source>
        <strain evidence="12 13">DSM 22027</strain>
    </source>
</reference>
<comment type="caution">
    <text evidence="12">The sequence shown here is derived from an EMBL/GenBank/DDBJ whole genome shotgun (WGS) entry which is preliminary data.</text>
</comment>
<feature type="domain" description="UvrC family homology region profile" evidence="11">
    <location>
        <begin position="346"/>
        <end position="568"/>
    </location>
</feature>
<evidence type="ECO:0000256" key="2">
    <source>
        <dbReference type="ARBA" id="ARBA00022763"/>
    </source>
</evidence>
<dbReference type="Gene3D" id="3.30.420.340">
    <property type="entry name" value="UvrC, RNAse H endonuclease domain"/>
    <property type="match status" value="1"/>
</dbReference>
<dbReference type="NCBIfam" id="NF001824">
    <property type="entry name" value="PRK00558.1-5"/>
    <property type="match status" value="1"/>
</dbReference>
<keyword evidence="1 7" id="KW-0963">Cytoplasm</keyword>
<comment type="subunit">
    <text evidence="7">Interacts with UvrB in an incision complex.</text>
</comment>
<feature type="domain" description="UVR" evidence="9">
    <location>
        <begin position="295"/>
        <end position="330"/>
    </location>
</feature>
<proteinExistence type="inferred from homology"/>
<comment type="subcellular location">
    <subcellularLocation>
        <location evidence="7">Cytoplasm</location>
    </subcellularLocation>
</comment>
<evidence type="ECO:0000313" key="13">
    <source>
        <dbReference type="Proteomes" id="UP000276223"/>
    </source>
</evidence>
<dbReference type="InterPro" id="IPR001943">
    <property type="entry name" value="UVR_dom"/>
</dbReference>
<dbReference type="CDD" id="cd10434">
    <property type="entry name" value="GIY-YIG_UvrC_Cho"/>
    <property type="match status" value="1"/>
</dbReference>
<dbReference type="GO" id="GO:0009381">
    <property type="term" value="F:excinuclease ABC activity"/>
    <property type="evidence" value="ECO:0007669"/>
    <property type="project" value="UniProtKB-UniRule"/>
</dbReference>
<name>A0A3N1UJE1_9BACT</name>
<dbReference type="GO" id="GO:0003677">
    <property type="term" value="F:DNA binding"/>
    <property type="evidence" value="ECO:0007669"/>
    <property type="project" value="UniProtKB-UniRule"/>
</dbReference>
<dbReference type="Gene3D" id="1.10.150.20">
    <property type="entry name" value="5' to 3' exonuclease, C-terminal subdomain"/>
    <property type="match status" value="1"/>
</dbReference>
<evidence type="ECO:0000313" key="12">
    <source>
        <dbReference type="EMBL" id="ROQ89888.1"/>
    </source>
</evidence>
<dbReference type="InterPro" id="IPR035901">
    <property type="entry name" value="GIY-YIG_endonuc_sf"/>
</dbReference>
<dbReference type="InterPro" id="IPR000305">
    <property type="entry name" value="GIY-YIG_endonuc"/>
</dbReference>
<dbReference type="GO" id="GO:0006289">
    <property type="term" value="P:nucleotide-excision repair"/>
    <property type="evidence" value="ECO:0007669"/>
    <property type="project" value="UniProtKB-UniRule"/>
</dbReference>
<evidence type="ECO:0000256" key="8">
    <source>
        <dbReference type="SAM" id="MobiDB-lite"/>
    </source>
</evidence>
<evidence type="ECO:0000259" key="11">
    <source>
        <dbReference type="PROSITE" id="PS50165"/>
    </source>
</evidence>
<dbReference type="SMART" id="SM00465">
    <property type="entry name" value="GIYc"/>
    <property type="match status" value="1"/>
</dbReference>
<evidence type="ECO:0000256" key="6">
    <source>
        <dbReference type="ARBA" id="ARBA00023236"/>
    </source>
</evidence>
<evidence type="ECO:0000256" key="3">
    <source>
        <dbReference type="ARBA" id="ARBA00022769"/>
    </source>
</evidence>
<dbReference type="Pfam" id="PF14520">
    <property type="entry name" value="HHH_5"/>
    <property type="match status" value="1"/>
</dbReference>
<keyword evidence="13" id="KW-1185">Reference proteome</keyword>
<keyword evidence="6 7" id="KW-0742">SOS response</keyword>
<dbReference type="FunFam" id="3.40.1440.10:FF:000001">
    <property type="entry name" value="UvrABC system protein C"/>
    <property type="match status" value="1"/>
</dbReference>
<dbReference type="InterPro" id="IPR001162">
    <property type="entry name" value="UvrC_RNase_H_dom"/>
</dbReference>
<evidence type="ECO:0000256" key="4">
    <source>
        <dbReference type="ARBA" id="ARBA00022881"/>
    </source>
</evidence>
<feature type="domain" description="GIY-YIG" evidence="10">
    <location>
        <begin position="106"/>
        <end position="185"/>
    </location>
</feature>
<dbReference type="Pfam" id="PF01541">
    <property type="entry name" value="GIY-YIG"/>
    <property type="match status" value="1"/>
</dbReference>
<dbReference type="SUPFAM" id="SSF46600">
    <property type="entry name" value="C-terminal UvrC-binding domain of UvrB"/>
    <property type="match status" value="1"/>
</dbReference>
<dbReference type="Pfam" id="PF22920">
    <property type="entry name" value="UvrC_RNaseH"/>
    <property type="match status" value="1"/>
</dbReference>
<dbReference type="AlphaFoldDB" id="A0A3N1UJE1"/>
<dbReference type="PROSITE" id="PS50164">
    <property type="entry name" value="GIY_YIG"/>
    <property type="match status" value="1"/>
</dbReference>
<dbReference type="NCBIfam" id="TIGR00194">
    <property type="entry name" value="uvrC"/>
    <property type="match status" value="1"/>
</dbReference>
<dbReference type="InterPro" id="IPR038476">
    <property type="entry name" value="UvrC_RNase_H_dom_sf"/>
</dbReference>
<dbReference type="PROSITE" id="PS50165">
    <property type="entry name" value="UVRC"/>
    <property type="match status" value="1"/>
</dbReference>
<evidence type="ECO:0000256" key="5">
    <source>
        <dbReference type="ARBA" id="ARBA00023204"/>
    </source>
</evidence>
<dbReference type="EMBL" id="RJVA01000016">
    <property type="protein sequence ID" value="ROQ89888.1"/>
    <property type="molecule type" value="Genomic_DNA"/>
</dbReference>
<evidence type="ECO:0000256" key="1">
    <source>
        <dbReference type="ARBA" id="ARBA00022490"/>
    </source>
</evidence>
<protein>
    <recommendedName>
        <fullName evidence="7">UvrABC system protein C</fullName>
        <shortName evidence="7">Protein UvrC</shortName>
    </recommendedName>
    <alternativeName>
        <fullName evidence="7">Excinuclease ABC subunit C</fullName>
    </alternativeName>
</protein>
<dbReference type="Pfam" id="PF08459">
    <property type="entry name" value="UvrC_RNaseH_dom"/>
    <property type="match status" value="1"/>
</dbReference>
<dbReference type="Gene3D" id="4.10.860.10">
    <property type="entry name" value="UVR domain"/>
    <property type="match status" value="1"/>
</dbReference>
<dbReference type="Gene3D" id="3.40.1440.10">
    <property type="entry name" value="GIY-YIG endonuclease"/>
    <property type="match status" value="1"/>
</dbReference>
<sequence length="709" mass="80338">MCAAVSKEGFARVPQDLRQEATSPGNVACPSRGASVLIETNEEPEQRKESLGVHRPTQDFQEGSMEEGSFIEAESAAGLGHEAVAKADALVNAAQALHVEVPRLPHEPGVYLFKDDQGHVLYVGKARDLRKRVASYLRSTDTLPVKTRALLKNASHVEFVVTGNEKEALLLESSLIKRYRPRYNVVLRDDKNYPALRLDPREPYPRLSVVRRFEKDGALYFGPYHAAHALRETLKVLHKVFPLRLCKSSKLIPRDRPCLNHSLGRCLGACAGKVSQEEYRRMVDEVILFLQGKTHKLQRLLKERMHQAAEALDFERAAFYRDRLQSIEELQESQHIVSSRLVDQDVLGCVHEDDRWTVVVLFVRRGAMVGQRTYRLQEISGDLPEVLASFVQQFYGPGRWIPDEIIVPMELDGQEALEEWLSEVRGKRVRLWAAQRGLRRALLDMAHKNALEQHRSHAEGGEPLDAILQKIMEIFQLPRLPRVIVCVDISNMTGRHAVGSAVTFVDGRPRPSLYRRFAIRSFSQPDDPGMMAETVERLLASRRRGAATIDLLVLDGGKSQLHRIAQLLENMGLRETLPILALAKEKDKDVGPEGRGFYEKVYVPGRKNPVFLSRHPEVLHFFQRLRDEAHRFAIGGYKHRHRKELLASALDDVKGLGRKRKQALLAHFGDVESLRRATLEDLKHVPGLPEPVARNIVEHFRKHSDPKGA</sequence>
<keyword evidence="3 7" id="KW-0228">DNA excision</keyword>
<dbReference type="SUPFAM" id="SSF47781">
    <property type="entry name" value="RuvA domain 2-like"/>
    <property type="match status" value="1"/>
</dbReference>
<dbReference type="SUPFAM" id="SSF82771">
    <property type="entry name" value="GIY-YIG endonuclease"/>
    <property type="match status" value="1"/>
</dbReference>
<dbReference type="GO" id="GO:0005737">
    <property type="term" value="C:cytoplasm"/>
    <property type="evidence" value="ECO:0007669"/>
    <property type="project" value="UniProtKB-SubCell"/>
</dbReference>
<evidence type="ECO:0000259" key="10">
    <source>
        <dbReference type="PROSITE" id="PS50164"/>
    </source>
</evidence>
<dbReference type="HAMAP" id="MF_00203">
    <property type="entry name" value="UvrC"/>
    <property type="match status" value="1"/>
</dbReference>
<organism evidence="12 13">
    <name type="scientific">Desulfosoma caldarium</name>
    <dbReference type="NCBI Taxonomy" id="610254"/>
    <lineage>
        <taxon>Bacteria</taxon>
        <taxon>Pseudomonadati</taxon>
        <taxon>Thermodesulfobacteriota</taxon>
        <taxon>Syntrophobacteria</taxon>
        <taxon>Syntrophobacterales</taxon>
        <taxon>Syntrophobacteraceae</taxon>
        <taxon>Desulfosoma</taxon>
    </lineage>
</organism>
<comment type="function">
    <text evidence="7">The UvrABC repair system catalyzes the recognition and processing of DNA lesions. UvrC both incises the 5' and 3' sides of the lesion. The N-terminal half is responsible for the 3' incision and the C-terminal half is responsible for the 5' incision.</text>
</comment>
<evidence type="ECO:0000259" key="9">
    <source>
        <dbReference type="PROSITE" id="PS50151"/>
    </source>
</evidence>
<dbReference type="InterPro" id="IPR010994">
    <property type="entry name" value="RuvA_2-like"/>
</dbReference>
<keyword evidence="4 7" id="KW-0267">Excision nuclease</keyword>
<evidence type="ECO:0000256" key="7">
    <source>
        <dbReference type="HAMAP-Rule" id="MF_00203"/>
    </source>
</evidence>
<dbReference type="PROSITE" id="PS50151">
    <property type="entry name" value="UVR"/>
    <property type="match status" value="1"/>
</dbReference>
<dbReference type="GO" id="GO:0009380">
    <property type="term" value="C:excinuclease repair complex"/>
    <property type="evidence" value="ECO:0007669"/>
    <property type="project" value="InterPro"/>
</dbReference>
<gene>
    <name evidence="7" type="primary">uvrC</name>
    <name evidence="12" type="ORF">EDC27_3006</name>
</gene>
<keyword evidence="5 7" id="KW-0234">DNA repair</keyword>
<dbReference type="Proteomes" id="UP000276223">
    <property type="component" value="Unassembled WGS sequence"/>
</dbReference>
<dbReference type="InterPro" id="IPR047296">
    <property type="entry name" value="GIY-YIG_UvrC_Cho"/>
</dbReference>
<dbReference type="PANTHER" id="PTHR30562">
    <property type="entry name" value="UVRC/OXIDOREDUCTASE"/>
    <property type="match status" value="1"/>
</dbReference>
<keyword evidence="2 7" id="KW-0227">DNA damage</keyword>
<feature type="region of interest" description="Disordered" evidence="8">
    <location>
        <begin position="1"/>
        <end position="66"/>
    </location>
</feature>
<dbReference type="InterPro" id="IPR050066">
    <property type="entry name" value="UvrABC_protein_C"/>
</dbReference>